<evidence type="ECO:0000313" key="2">
    <source>
        <dbReference type="Proteomes" id="UP001177260"/>
    </source>
</evidence>
<name>A0ACC3B460_9EURO</name>
<protein>
    <submittedName>
        <fullName evidence="1">Uncharacterized protein</fullName>
    </submittedName>
</protein>
<dbReference type="EMBL" id="JAOPJF010000025">
    <property type="protein sequence ID" value="KAK1145227.1"/>
    <property type="molecule type" value="Genomic_DNA"/>
</dbReference>
<evidence type="ECO:0000313" key="1">
    <source>
        <dbReference type="EMBL" id="KAK1145227.1"/>
    </source>
</evidence>
<dbReference type="Proteomes" id="UP001177260">
    <property type="component" value="Unassembled WGS sequence"/>
</dbReference>
<accession>A0ACC3B460</accession>
<reference evidence="1 2" key="1">
    <citation type="journal article" date="2023" name="ACS Omega">
        <title>Identification of the Neoaspergillic Acid Biosynthesis Gene Cluster by Establishing an In Vitro CRISPR-Ribonucleoprotein Genetic System in Aspergillus melleus.</title>
        <authorList>
            <person name="Yuan B."/>
            <person name="Grau M.F."/>
            <person name="Murata R.M."/>
            <person name="Torok T."/>
            <person name="Venkateswaran K."/>
            <person name="Stajich J.E."/>
            <person name="Wang C.C.C."/>
        </authorList>
    </citation>
    <scope>NUCLEOTIDE SEQUENCE [LARGE SCALE GENOMIC DNA]</scope>
    <source>
        <strain evidence="1 2">IMV 1140</strain>
    </source>
</reference>
<proteinExistence type="predicted"/>
<comment type="caution">
    <text evidence="1">The sequence shown here is derived from an EMBL/GenBank/DDBJ whole genome shotgun (WGS) entry which is preliminary data.</text>
</comment>
<organism evidence="1 2">
    <name type="scientific">Aspergillus melleus</name>
    <dbReference type="NCBI Taxonomy" id="138277"/>
    <lineage>
        <taxon>Eukaryota</taxon>
        <taxon>Fungi</taxon>
        <taxon>Dikarya</taxon>
        <taxon>Ascomycota</taxon>
        <taxon>Pezizomycotina</taxon>
        <taxon>Eurotiomycetes</taxon>
        <taxon>Eurotiomycetidae</taxon>
        <taxon>Eurotiales</taxon>
        <taxon>Aspergillaceae</taxon>
        <taxon>Aspergillus</taxon>
        <taxon>Aspergillus subgen. Circumdati</taxon>
    </lineage>
</organism>
<gene>
    <name evidence="1" type="ORF">N8T08_004380</name>
</gene>
<sequence>MACNICRQRKVKCDAEYPKCRNCRQRNQICLTTDPQRPGVTGVREWLEVLEKGAVFTGRREDDREIGREDLIPEGQQQQPSPNDATTATEKTDGVSPVHHPFITSVNVEHETNRMKVMGGSSSQCLAKSLDVFFKAARLKPVSGSFRHGMRHAEELELSLKLSLPTLPNREMRDRYMDIYESRIHPLYPIFNPKTIRAGIEQLAELSNYAELPRDNIPVLASAYLLMSFGADEAAQCTTEKGEKYCHAAAGLLSHVIVTPYFPAVQALLLFTIVYRGRNQEGLAWQTLGIAIRIAYTLGIYRHTSNLQSEDQSLYRQVWAVCCCLDKMMEIESGRPAVVIPEHVTPVGSLSSESSLLYWHLGLAEFQSNISQHIYNYRGGSRSVRQILVDTARLDQSLLSWANQIPPELRPGNDLFCPDSDFHMLAFLSIQYQETLIALHRAALIAPSASFTEEIARHCADEPSQFRLRNGESICVNSARAIAKVSIELSERDADSRLIPAGPSLLACIVLAIYLMKHPESRLQAMDLQEQG</sequence>
<keyword evidence="2" id="KW-1185">Reference proteome</keyword>